<feature type="domain" description="SIS" evidence="2">
    <location>
        <begin position="37"/>
        <end position="181"/>
    </location>
</feature>
<organism evidence="3 4">
    <name type="scientific">Paenibacillus wenxiniae</name>
    <dbReference type="NCBI Taxonomy" id="1636843"/>
    <lineage>
        <taxon>Bacteria</taxon>
        <taxon>Bacillati</taxon>
        <taxon>Bacillota</taxon>
        <taxon>Bacilli</taxon>
        <taxon>Bacillales</taxon>
        <taxon>Paenibacillaceae</taxon>
        <taxon>Paenibacillus</taxon>
    </lineage>
</organism>
<dbReference type="PANTHER" id="PTHR43443">
    <property type="entry name" value="3-HEXULOSE-6-PHOSPHATE ISOMERASE"/>
    <property type="match status" value="1"/>
</dbReference>
<dbReference type="InterPro" id="IPR017552">
    <property type="entry name" value="PHI/rmpB"/>
</dbReference>
<keyword evidence="3" id="KW-0413">Isomerase</keyword>
<reference evidence="4" key="1">
    <citation type="journal article" date="2019" name="Int. J. Syst. Evol. Microbiol.">
        <title>The Global Catalogue of Microorganisms (GCM) 10K type strain sequencing project: providing services to taxonomists for standard genome sequencing and annotation.</title>
        <authorList>
            <consortium name="The Broad Institute Genomics Platform"/>
            <consortium name="The Broad Institute Genome Sequencing Center for Infectious Disease"/>
            <person name="Wu L."/>
            <person name="Ma J."/>
        </authorList>
    </citation>
    <scope>NUCLEOTIDE SEQUENCE [LARGE SCALE GENOMIC DNA]</scope>
    <source>
        <strain evidence="4">CCUG 54950</strain>
    </source>
</reference>
<keyword evidence="4" id="KW-1185">Reference proteome</keyword>
<dbReference type="EMBL" id="JBHUEH010000011">
    <property type="protein sequence ID" value="MFD1885215.1"/>
    <property type="molecule type" value="Genomic_DNA"/>
</dbReference>
<dbReference type="SUPFAM" id="SSF53697">
    <property type="entry name" value="SIS domain"/>
    <property type="match status" value="1"/>
</dbReference>
<comment type="similarity">
    <text evidence="1">Belongs to the SIS family. PHI subfamily.</text>
</comment>
<dbReference type="InterPro" id="IPR001347">
    <property type="entry name" value="SIS_dom"/>
</dbReference>
<dbReference type="InterPro" id="IPR046348">
    <property type="entry name" value="SIS_dom_sf"/>
</dbReference>
<dbReference type="CDD" id="cd05005">
    <property type="entry name" value="SIS_PHI"/>
    <property type="match status" value="1"/>
</dbReference>
<protein>
    <submittedName>
        <fullName evidence="3">6-phospho-3-hexuloisomerase</fullName>
        <ecNumber evidence="3">5.3.1.27</ecNumber>
    </submittedName>
</protein>
<dbReference type="PROSITE" id="PS51464">
    <property type="entry name" value="SIS"/>
    <property type="match status" value="1"/>
</dbReference>
<evidence type="ECO:0000259" key="2">
    <source>
        <dbReference type="PROSITE" id="PS51464"/>
    </source>
</evidence>
<dbReference type="Pfam" id="PF01380">
    <property type="entry name" value="SIS"/>
    <property type="match status" value="1"/>
</dbReference>
<evidence type="ECO:0000313" key="4">
    <source>
        <dbReference type="Proteomes" id="UP001597233"/>
    </source>
</evidence>
<name>A0ABW4RGR3_9BACL</name>
<dbReference type="Gene3D" id="3.40.50.10490">
    <property type="entry name" value="Glucose-6-phosphate isomerase like protein, domain 1"/>
    <property type="match status" value="1"/>
</dbReference>
<dbReference type="RefSeq" id="WP_347326612.1">
    <property type="nucleotide sequence ID" value="NZ_JBCGUH010000014.1"/>
</dbReference>
<sequence length="194" mass="20569">MSQLPSAKVSVSAHFERILQELQGTLAGISSTQVEQLAARILQARHIFTAGAGRSGLMSRALAMRLMQLGLNAYVVGETVTPKAGPDDLLIIVSGSGETKGLDIMADKALGAEVELAAVTIFPESTIGRKANLIVQVPGAPKDRAQKGNTSTVQPMGSLFEQTVLLLFDGLMLHLMEQRGGDTEAMFSNHANLE</sequence>
<dbReference type="GO" id="GO:0043800">
    <property type="term" value="F:6-phospho-3-hexuloisomerase activity"/>
    <property type="evidence" value="ECO:0007669"/>
    <property type="project" value="UniProtKB-EC"/>
</dbReference>
<evidence type="ECO:0000313" key="3">
    <source>
        <dbReference type="EMBL" id="MFD1885215.1"/>
    </source>
</evidence>
<accession>A0ABW4RGR3</accession>
<dbReference type="NCBIfam" id="TIGR03127">
    <property type="entry name" value="RuMP_HxlB"/>
    <property type="match status" value="1"/>
</dbReference>
<comment type="caution">
    <text evidence="3">The sequence shown here is derived from an EMBL/GenBank/DDBJ whole genome shotgun (WGS) entry which is preliminary data.</text>
</comment>
<dbReference type="EC" id="5.3.1.27" evidence="3"/>
<proteinExistence type="inferred from homology"/>
<gene>
    <name evidence="3" type="primary">hxlB</name>
    <name evidence="3" type="ORF">ACFSC9_06710</name>
</gene>
<evidence type="ECO:0000256" key="1">
    <source>
        <dbReference type="ARBA" id="ARBA00009235"/>
    </source>
</evidence>
<dbReference type="PANTHER" id="PTHR43443:SF1">
    <property type="entry name" value="3-HEXULOSE-6-PHOSPHATE ISOMERASE"/>
    <property type="match status" value="1"/>
</dbReference>
<dbReference type="Proteomes" id="UP001597233">
    <property type="component" value="Unassembled WGS sequence"/>
</dbReference>